<feature type="transmembrane region" description="Helical" evidence="18">
    <location>
        <begin position="375"/>
        <end position="397"/>
    </location>
</feature>
<evidence type="ECO:0000256" key="6">
    <source>
        <dbReference type="ARBA" id="ARBA00022777"/>
    </source>
</evidence>
<feature type="domain" description="Protein kinase" evidence="19">
    <location>
        <begin position="434"/>
        <end position="713"/>
    </location>
</feature>
<evidence type="ECO:0000256" key="11">
    <source>
        <dbReference type="ARBA" id="ARBA00023157"/>
    </source>
</evidence>
<dbReference type="Gene3D" id="3.30.200.20">
    <property type="entry name" value="Phosphorylase Kinase, domain 1"/>
    <property type="match status" value="1"/>
</dbReference>
<dbReference type="InterPro" id="IPR036179">
    <property type="entry name" value="Ig-like_dom_sf"/>
</dbReference>
<dbReference type="AlphaFoldDB" id="A0AAU9Y6I3"/>
<dbReference type="PANTHER" id="PTHR24416:SF621">
    <property type="entry name" value="TYROSINE KINASE RECEPTOR CAD96CA"/>
    <property type="match status" value="1"/>
</dbReference>
<evidence type="ECO:0000256" key="15">
    <source>
        <dbReference type="ARBA" id="ARBA00051243"/>
    </source>
</evidence>
<keyword evidence="3" id="KW-0808">Transferase</keyword>
<dbReference type="InterPro" id="IPR050122">
    <property type="entry name" value="RTK"/>
</dbReference>
<dbReference type="FunFam" id="1.10.510.10:FF:000554">
    <property type="entry name" value="Predicted protein"/>
    <property type="match status" value="1"/>
</dbReference>
<dbReference type="InterPro" id="IPR003599">
    <property type="entry name" value="Ig_sub"/>
</dbReference>
<dbReference type="InterPro" id="IPR011009">
    <property type="entry name" value="Kinase-like_dom_sf"/>
</dbReference>
<evidence type="ECO:0000313" key="21">
    <source>
        <dbReference type="EMBL" id="CAH3168124.1"/>
    </source>
</evidence>
<dbReference type="GO" id="GO:0005524">
    <property type="term" value="F:ATP binding"/>
    <property type="evidence" value="ECO:0007669"/>
    <property type="project" value="UniProtKB-UniRule"/>
</dbReference>
<dbReference type="GO" id="GO:0004714">
    <property type="term" value="F:transmembrane receptor protein tyrosine kinase activity"/>
    <property type="evidence" value="ECO:0007669"/>
    <property type="project" value="UniProtKB-EC"/>
</dbReference>
<dbReference type="Proteomes" id="UP001159428">
    <property type="component" value="Unassembled WGS sequence"/>
</dbReference>
<dbReference type="GO" id="GO:0007169">
    <property type="term" value="P:cell surface receptor protein tyrosine kinase signaling pathway"/>
    <property type="evidence" value="ECO:0007669"/>
    <property type="project" value="TreeGrafter"/>
</dbReference>
<dbReference type="PRINTS" id="PR00109">
    <property type="entry name" value="TYRKINASE"/>
</dbReference>
<evidence type="ECO:0000256" key="7">
    <source>
        <dbReference type="ARBA" id="ARBA00022840"/>
    </source>
</evidence>
<dbReference type="InterPro" id="IPR007110">
    <property type="entry name" value="Ig-like_dom"/>
</dbReference>
<accession>A0AAU9Y6I3</accession>
<evidence type="ECO:0000256" key="18">
    <source>
        <dbReference type="SAM" id="Phobius"/>
    </source>
</evidence>
<evidence type="ECO:0000256" key="17">
    <source>
        <dbReference type="SAM" id="MobiDB-lite"/>
    </source>
</evidence>
<dbReference type="InterPro" id="IPR017441">
    <property type="entry name" value="Protein_kinase_ATP_BS"/>
</dbReference>
<dbReference type="PROSITE" id="PS50011">
    <property type="entry name" value="PROTEIN_KINASE_DOM"/>
    <property type="match status" value="1"/>
</dbReference>
<keyword evidence="4 18" id="KW-0812">Transmembrane</keyword>
<evidence type="ECO:0000256" key="5">
    <source>
        <dbReference type="ARBA" id="ARBA00022741"/>
    </source>
</evidence>
<dbReference type="PANTHER" id="PTHR24416">
    <property type="entry name" value="TYROSINE-PROTEIN KINASE RECEPTOR"/>
    <property type="match status" value="1"/>
</dbReference>
<evidence type="ECO:0000256" key="9">
    <source>
        <dbReference type="ARBA" id="ARBA00023136"/>
    </source>
</evidence>
<keyword evidence="9 18" id="KW-0472">Membrane</keyword>
<keyword evidence="5 16" id="KW-0547">Nucleotide-binding</keyword>
<dbReference type="CDD" id="cd00096">
    <property type="entry name" value="Ig"/>
    <property type="match status" value="2"/>
</dbReference>
<dbReference type="PROSITE" id="PS50835">
    <property type="entry name" value="IG_LIKE"/>
    <property type="match status" value="4"/>
</dbReference>
<protein>
    <recommendedName>
        <fullName evidence="2">receptor protein-tyrosine kinase</fullName>
        <ecNumber evidence="2">2.7.10.1</ecNumber>
    </recommendedName>
</protein>
<feature type="domain" description="Ig-like" evidence="20">
    <location>
        <begin position="273"/>
        <end position="349"/>
    </location>
</feature>
<dbReference type="Gene3D" id="1.10.510.10">
    <property type="entry name" value="Transferase(Phosphotransferase) domain 1"/>
    <property type="match status" value="1"/>
</dbReference>
<feature type="binding site" evidence="16">
    <location>
        <position position="468"/>
    </location>
    <ligand>
        <name>ATP</name>
        <dbReference type="ChEBI" id="CHEBI:30616"/>
    </ligand>
</feature>
<keyword evidence="22" id="KW-1185">Reference proteome</keyword>
<keyword evidence="7 16" id="KW-0067">ATP-binding</keyword>
<evidence type="ECO:0000313" key="22">
    <source>
        <dbReference type="Proteomes" id="UP001159428"/>
    </source>
</evidence>
<comment type="catalytic activity">
    <reaction evidence="15">
        <text>L-tyrosyl-[protein] + ATP = O-phospho-L-tyrosyl-[protein] + ADP + H(+)</text>
        <dbReference type="Rhea" id="RHEA:10596"/>
        <dbReference type="Rhea" id="RHEA-COMP:10136"/>
        <dbReference type="Rhea" id="RHEA-COMP:20101"/>
        <dbReference type="ChEBI" id="CHEBI:15378"/>
        <dbReference type="ChEBI" id="CHEBI:30616"/>
        <dbReference type="ChEBI" id="CHEBI:46858"/>
        <dbReference type="ChEBI" id="CHEBI:61978"/>
        <dbReference type="ChEBI" id="CHEBI:456216"/>
        <dbReference type="EC" id="2.7.10.1"/>
    </reaction>
</comment>
<keyword evidence="8 18" id="KW-1133">Transmembrane helix</keyword>
<feature type="region of interest" description="Disordered" evidence="17">
    <location>
        <begin position="1014"/>
        <end position="1038"/>
    </location>
</feature>
<evidence type="ECO:0000256" key="2">
    <source>
        <dbReference type="ARBA" id="ARBA00011902"/>
    </source>
</evidence>
<sequence length="1170" mass="128846">MLFIYLLVRPEVHISGARNLIIKARNLIIEGSSVNLTCKVVVGRPEPQITWLKNNTLQGESLTLFFSEITKEDEGQYTCKAENEAGISTKDIDISVKVPPHVRNESRNLTIAFGYPFIRECYFRGDPQVYVNWTKDGVLISKNNTLVIRKAMFKDKGHYECTAKNDYGEANSSFWIDVTVSPQIIEPPINQSVTEGNSVNFSCRASGVPAPTLVWIFNNAELPSGINQTNHEGESFLEFLSVTKGMEGTYKCEAKNKANTTSSSATLRVYGKASVQVFPDQYPAITAGDNLTLTCIVNEETINVTWKKDKDSPPERAKIDTRFDDKKSTFAITEVEKEDSGVYSCEGRNKLGIVDRSFVKINIKVPRAMQSFNTLWYYIGGLVAAATVISLIAWSFCKRRRAGDVHFSVEGEDEVEMDQLNANTDGWEIAVDRLILREHIGKGAFGSVWRALLGRSRGRPGNRTVAAKCYLPISGEKGRKALLREIELLKLFGREGHENVVKFIGCVTVGAQPILIMEYLWRGDLLGYLRKSRGVFDQYHHGVGGVDHLTTYDMVLFAKQIAHGMTFLASRGIIHRDLAARNILLDEHRVCKLTDFGLSYQDFKYGPGNAKKGCIPIKWTAPEILFGHVEQLSTKSDVWSYGIVLYEIFTVGGIPYEGWSQSTTMKKIEEGYRLPKPEHIDDSLYAVMLNCWKYESTSRPHFVKLYQTMDTYIKTKTYVDIFDDDKYDQDKYNFVDDRGAVANPEDAGPDELGAAAANPIGEVGEHGATAHPFAVAVDDDATAFLPGINVGDEGAPATDPDREVGEHGATAHPFHGAAAHPLLVAIDDGATAFPFAINLQDKGAAAGNLAREVGKHDATAHPFMVGIDDGATAFPLGIKVEEEGCAAYPFESDKKDMDAQAYPLESDTLPYLSENEEEDVDDSKCPLAIEEEEIDDSECPLAIEEEEIDPLPSSLVMDEDGLAASACPLVTDGENSDSLACPLVVEEEDSNNSACSPVPGEEDLEATECLSVTEKEDPTSFARSANEVNKPDTSPFPCVIEEEDLDSLEYNPLSEKGLSDSVFPPEIQTDDEEGVTSEPENTVGYEGAVAVQSEKEAVEEEPKTCQLEYTKDEQDDLGNYMDDQSDAVDLFDGDAGVQEYDGNQLTAADIDETGSDEDEESSEATPLVQD</sequence>
<dbReference type="InterPro" id="IPR003598">
    <property type="entry name" value="Ig_sub2"/>
</dbReference>
<dbReference type="SUPFAM" id="SSF48726">
    <property type="entry name" value="Immunoglobulin"/>
    <property type="match status" value="4"/>
</dbReference>
<keyword evidence="13" id="KW-0325">Glycoprotein</keyword>
<evidence type="ECO:0000256" key="16">
    <source>
        <dbReference type="PROSITE-ProRule" id="PRU10141"/>
    </source>
</evidence>
<keyword evidence="14" id="KW-0393">Immunoglobulin domain</keyword>
<dbReference type="Pfam" id="PF07714">
    <property type="entry name" value="PK_Tyr_Ser-Thr"/>
    <property type="match status" value="1"/>
</dbReference>
<proteinExistence type="predicted"/>
<dbReference type="Pfam" id="PF00047">
    <property type="entry name" value="ig"/>
    <property type="match status" value="1"/>
</dbReference>
<comment type="subcellular location">
    <subcellularLocation>
        <location evidence="1">Membrane</location>
        <topology evidence="1">Single-pass membrane protein</topology>
    </subcellularLocation>
</comment>
<dbReference type="FunFam" id="2.60.40.10:FF:000032">
    <property type="entry name" value="palladin isoform X1"/>
    <property type="match status" value="1"/>
</dbReference>
<dbReference type="SUPFAM" id="SSF56112">
    <property type="entry name" value="Protein kinase-like (PK-like)"/>
    <property type="match status" value="1"/>
</dbReference>
<evidence type="ECO:0000256" key="14">
    <source>
        <dbReference type="ARBA" id="ARBA00023319"/>
    </source>
</evidence>
<evidence type="ECO:0000256" key="8">
    <source>
        <dbReference type="ARBA" id="ARBA00022989"/>
    </source>
</evidence>
<feature type="compositionally biased region" description="Acidic residues" evidence="17">
    <location>
        <begin position="1149"/>
        <end position="1162"/>
    </location>
</feature>
<feature type="region of interest" description="Disordered" evidence="17">
    <location>
        <begin position="1052"/>
        <end position="1170"/>
    </location>
</feature>
<evidence type="ECO:0000256" key="12">
    <source>
        <dbReference type="ARBA" id="ARBA00023170"/>
    </source>
</evidence>
<dbReference type="EMBL" id="CALNXJ010000171">
    <property type="protein sequence ID" value="CAH3168124.1"/>
    <property type="molecule type" value="Genomic_DNA"/>
</dbReference>
<dbReference type="PROSITE" id="PS00107">
    <property type="entry name" value="PROTEIN_KINASE_ATP"/>
    <property type="match status" value="1"/>
</dbReference>
<feature type="compositionally biased region" description="Basic and acidic residues" evidence="17">
    <location>
        <begin position="1093"/>
        <end position="1103"/>
    </location>
</feature>
<feature type="domain" description="Ig-like" evidence="20">
    <location>
        <begin position="182"/>
        <end position="268"/>
    </location>
</feature>
<dbReference type="InterPro" id="IPR013151">
    <property type="entry name" value="Immunoglobulin_dom"/>
</dbReference>
<dbReference type="Pfam" id="PF07679">
    <property type="entry name" value="I-set"/>
    <property type="match status" value="2"/>
</dbReference>
<evidence type="ECO:0000259" key="20">
    <source>
        <dbReference type="PROSITE" id="PS50835"/>
    </source>
</evidence>
<dbReference type="InterPro" id="IPR000719">
    <property type="entry name" value="Prot_kinase_dom"/>
</dbReference>
<evidence type="ECO:0000256" key="13">
    <source>
        <dbReference type="ARBA" id="ARBA00023180"/>
    </source>
</evidence>
<dbReference type="PROSITE" id="PS00109">
    <property type="entry name" value="PROTEIN_KINASE_TYR"/>
    <property type="match status" value="1"/>
</dbReference>
<dbReference type="SMART" id="SM00408">
    <property type="entry name" value="IGc2"/>
    <property type="match status" value="4"/>
</dbReference>
<feature type="transmembrane region" description="Helical" evidence="18">
    <location>
        <begin position="500"/>
        <end position="521"/>
    </location>
</feature>
<comment type="caution">
    <text evidence="21">The sequence shown here is derived from an EMBL/GenBank/DDBJ whole genome shotgun (WGS) entry which is preliminary data.</text>
</comment>
<dbReference type="GO" id="GO:0043235">
    <property type="term" value="C:receptor complex"/>
    <property type="evidence" value="ECO:0007669"/>
    <property type="project" value="TreeGrafter"/>
</dbReference>
<feature type="domain" description="Ig-like" evidence="20">
    <location>
        <begin position="10"/>
        <end position="95"/>
    </location>
</feature>
<dbReference type="SMART" id="SM00409">
    <property type="entry name" value="IG"/>
    <property type="match status" value="4"/>
</dbReference>
<feature type="compositionally biased region" description="Acidic residues" evidence="17">
    <location>
        <begin position="1123"/>
        <end position="1132"/>
    </location>
</feature>
<dbReference type="EC" id="2.7.10.1" evidence="2"/>
<evidence type="ECO:0000259" key="19">
    <source>
        <dbReference type="PROSITE" id="PS50011"/>
    </source>
</evidence>
<dbReference type="InterPro" id="IPR020635">
    <property type="entry name" value="Tyr_kinase_cat_dom"/>
</dbReference>
<gene>
    <name evidence="21" type="ORF">PMEA_00008582</name>
</gene>
<keyword evidence="6" id="KW-0418">Kinase</keyword>
<dbReference type="InterPro" id="IPR001245">
    <property type="entry name" value="Ser-Thr/Tyr_kinase_cat_dom"/>
</dbReference>
<feature type="domain" description="Ig-like" evidence="20">
    <location>
        <begin position="100"/>
        <end position="181"/>
    </location>
</feature>
<dbReference type="SMART" id="SM00219">
    <property type="entry name" value="TyrKc"/>
    <property type="match status" value="1"/>
</dbReference>
<evidence type="ECO:0000256" key="4">
    <source>
        <dbReference type="ARBA" id="ARBA00022692"/>
    </source>
</evidence>
<keyword evidence="10" id="KW-0829">Tyrosine-protein kinase</keyword>
<dbReference type="CDD" id="cd00192">
    <property type="entry name" value="PTKc"/>
    <property type="match status" value="1"/>
</dbReference>
<reference evidence="21 22" key="1">
    <citation type="submission" date="2022-05" db="EMBL/GenBank/DDBJ databases">
        <authorList>
            <consortium name="Genoscope - CEA"/>
            <person name="William W."/>
        </authorList>
    </citation>
    <scope>NUCLEOTIDE SEQUENCE [LARGE SCALE GENOMIC DNA]</scope>
</reference>
<dbReference type="InterPro" id="IPR008266">
    <property type="entry name" value="Tyr_kinase_AS"/>
</dbReference>
<name>A0AAU9Y6I3_9CNID</name>
<dbReference type="InterPro" id="IPR013783">
    <property type="entry name" value="Ig-like_fold"/>
</dbReference>
<keyword evidence="11" id="KW-1015">Disulfide bond</keyword>
<dbReference type="Pfam" id="PF13927">
    <property type="entry name" value="Ig_3"/>
    <property type="match status" value="1"/>
</dbReference>
<evidence type="ECO:0000256" key="10">
    <source>
        <dbReference type="ARBA" id="ARBA00023137"/>
    </source>
</evidence>
<evidence type="ECO:0000256" key="3">
    <source>
        <dbReference type="ARBA" id="ARBA00022679"/>
    </source>
</evidence>
<evidence type="ECO:0000256" key="1">
    <source>
        <dbReference type="ARBA" id="ARBA00004167"/>
    </source>
</evidence>
<organism evidence="21 22">
    <name type="scientific">Pocillopora meandrina</name>
    <dbReference type="NCBI Taxonomy" id="46732"/>
    <lineage>
        <taxon>Eukaryota</taxon>
        <taxon>Metazoa</taxon>
        <taxon>Cnidaria</taxon>
        <taxon>Anthozoa</taxon>
        <taxon>Hexacorallia</taxon>
        <taxon>Scleractinia</taxon>
        <taxon>Astrocoeniina</taxon>
        <taxon>Pocilloporidae</taxon>
        <taxon>Pocillopora</taxon>
    </lineage>
</organism>
<dbReference type="GO" id="GO:0005886">
    <property type="term" value="C:plasma membrane"/>
    <property type="evidence" value="ECO:0007669"/>
    <property type="project" value="TreeGrafter"/>
</dbReference>
<keyword evidence="12" id="KW-0675">Receptor</keyword>
<dbReference type="InterPro" id="IPR013098">
    <property type="entry name" value="Ig_I-set"/>
</dbReference>
<dbReference type="Gene3D" id="2.60.40.10">
    <property type="entry name" value="Immunoglobulins"/>
    <property type="match status" value="4"/>
</dbReference>